<name>A0AAE0UDB2_SORBR</name>
<gene>
    <name evidence="2" type="ORF">B0T20DRAFT_495579</name>
</gene>
<comment type="caution">
    <text evidence="2">The sequence shown here is derived from an EMBL/GenBank/DDBJ whole genome shotgun (WGS) entry which is preliminary data.</text>
</comment>
<feature type="compositionally biased region" description="Polar residues" evidence="1">
    <location>
        <begin position="186"/>
        <end position="206"/>
    </location>
</feature>
<feature type="region of interest" description="Disordered" evidence="1">
    <location>
        <begin position="136"/>
        <end position="155"/>
    </location>
</feature>
<organism evidence="2 3">
    <name type="scientific">Sordaria brevicollis</name>
    <dbReference type="NCBI Taxonomy" id="83679"/>
    <lineage>
        <taxon>Eukaryota</taxon>
        <taxon>Fungi</taxon>
        <taxon>Dikarya</taxon>
        <taxon>Ascomycota</taxon>
        <taxon>Pezizomycotina</taxon>
        <taxon>Sordariomycetes</taxon>
        <taxon>Sordariomycetidae</taxon>
        <taxon>Sordariales</taxon>
        <taxon>Sordariaceae</taxon>
        <taxon>Sordaria</taxon>
    </lineage>
</organism>
<dbReference type="AlphaFoldDB" id="A0AAE0UDB2"/>
<dbReference type="Proteomes" id="UP001281003">
    <property type="component" value="Unassembled WGS sequence"/>
</dbReference>
<evidence type="ECO:0000313" key="3">
    <source>
        <dbReference type="Proteomes" id="UP001281003"/>
    </source>
</evidence>
<feature type="compositionally biased region" description="Low complexity" evidence="1">
    <location>
        <begin position="264"/>
        <end position="276"/>
    </location>
</feature>
<accession>A0AAE0UDB2</accession>
<feature type="compositionally biased region" description="Pro residues" evidence="1">
    <location>
        <begin position="295"/>
        <end position="309"/>
    </location>
</feature>
<reference evidence="2" key="1">
    <citation type="journal article" date="2023" name="Mol. Phylogenet. Evol.">
        <title>Genome-scale phylogeny and comparative genomics of the fungal order Sordariales.</title>
        <authorList>
            <person name="Hensen N."/>
            <person name="Bonometti L."/>
            <person name="Westerberg I."/>
            <person name="Brannstrom I.O."/>
            <person name="Guillou S."/>
            <person name="Cros-Aarteil S."/>
            <person name="Calhoun S."/>
            <person name="Haridas S."/>
            <person name="Kuo A."/>
            <person name="Mondo S."/>
            <person name="Pangilinan J."/>
            <person name="Riley R."/>
            <person name="LaButti K."/>
            <person name="Andreopoulos B."/>
            <person name="Lipzen A."/>
            <person name="Chen C."/>
            <person name="Yan M."/>
            <person name="Daum C."/>
            <person name="Ng V."/>
            <person name="Clum A."/>
            <person name="Steindorff A."/>
            <person name="Ohm R.A."/>
            <person name="Martin F."/>
            <person name="Silar P."/>
            <person name="Natvig D.O."/>
            <person name="Lalanne C."/>
            <person name="Gautier V."/>
            <person name="Ament-Velasquez S.L."/>
            <person name="Kruys A."/>
            <person name="Hutchinson M.I."/>
            <person name="Powell A.J."/>
            <person name="Barry K."/>
            <person name="Miller A.N."/>
            <person name="Grigoriev I.V."/>
            <person name="Debuchy R."/>
            <person name="Gladieux P."/>
            <person name="Hiltunen Thoren M."/>
            <person name="Johannesson H."/>
        </authorList>
    </citation>
    <scope>NUCLEOTIDE SEQUENCE</scope>
    <source>
        <strain evidence="2">FGSC 1904</strain>
    </source>
</reference>
<reference evidence="2" key="2">
    <citation type="submission" date="2023-07" db="EMBL/GenBank/DDBJ databases">
        <authorList>
            <consortium name="Lawrence Berkeley National Laboratory"/>
            <person name="Haridas S."/>
            <person name="Hensen N."/>
            <person name="Bonometti L."/>
            <person name="Westerberg I."/>
            <person name="Brannstrom I.O."/>
            <person name="Guillou S."/>
            <person name="Cros-Aarteil S."/>
            <person name="Calhoun S."/>
            <person name="Kuo A."/>
            <person name="Mondo S."/>
            <person name="Pangilinan J."/>
            <person name="Riley R."/>
            <person name="LaButti K."/>
            <person name="Andreopoulos B."/>
            <person name="Lipzen A."/>
            <person name="Chen C."/>
            <person name="Yanf M."/>
            <person name="Daum C."/>
            <person name="Ng V."/>
            <person name="Clum A."/>
            <person name="Steindorff A."/>
            <person name="Ohm R."/>
            <person name="Martin F."/>
            <person name="Silar P."/>
            <person name="Natvig D."/>
            <person name="Lalanne C."/>
            <person name="Gautier V."/>
            <person name="Ament-velasquez S.L."/>
            <person name="Kruys A."/>
            <person name="Hutchinson M.I."/>
            <person name="Powell A.J."/>
            <person name="Barry K."/>
            <person name="Miller A.N."/>
            <person name="Grigoriev I.V."/>
            <person name="Debuchy R."/>
            <person name="Gladieux P."/>
            <person name="Thoren M.H."/>
            <person name="Johannesson H."/>
        </authorList>
    </citation>
    <scope>NUCLEOTIDE SEQUENCE</scope>
    <source>
        <strain evidence="2">FGSC 1904</strain>
    </source>
</reference>
<feature type="region of interest" description="Disordered" evidence="1">
    <location>
        <begin position="176"/>
        <end position="241"/>
    </location>
</feature>
<proteinExistence type="predicted"/>
<dbReference type="EMBL" id="JAUTDP010000004">
    <property type="protein sequence ID" value="KAK3399580.1"/>
    <property type="molecule type" value="Genomic_DNA"/>
</dbReference>
<keyword evidence="3" id="KW-1185">Reference proteome</keyword>
<protein>
    <submittedName>
        <fullName evidence="2">Uncharacterized protein</fullName>
    </submittedName>
</protein>
<evidence type="ECO:0000256" key="1">
    <source>
        <dbReference type="SAM" id="MobiDB-lite"/>
    </source>
</evidence>
<sequence>MCLSPRKWRDCDQCSYWRDCGKCTPRPSLGEFLIQNVERKERETNSRPHMAEKNLVRSMNDSLSHLPLDDQYVWEFRLLRLMTATITWWKGRQAEDIKQASLAVAREYLKEESDALLKQKEELERIKKQLDNERKKLERRKKEMEQERSQLDEKERILHSKLDDLTRKEREEVTEKWNQLAHVDPTSHQEGSSGKQQRGTYTVWTVKQQAGKKRKRAAGATAIRKRARRKIDEETKVSVSTTSIAAVDELKQIFASMSLEEGSKPPQQQQKAPPSQLTSTLAPNSKPNATTSKPAPTPANKPANPPAAPRPKFSPLEEAVRNAMGPEGTINLHLNNVTKSSSRQLEIHQRLFSKLNVPTETVAAVLMKLLRHSDASKLENWRAFEREGKEDRWYCWFGLVNYGERHPPVAERKCLCDQIRETAAANLNMNHNPQQASGLFVNGFPKPYCMLVRKNSNFGLCSFVWRHILDSEHVRPYASTYREKCRWKATRPYLVEMKR</sequence>
<feature type="region of interest" description="Disordered" evidence="1">
    <location>
        <begin position="260"/>
        <end position="313"/>
    </location>
</feature>
<evidence type="ECO:0000313" key="2">
    <source>
        <dbReference type="EMBL" id="KAK3399580.1"/>
    </source>
</evidence>
<feature type="compositionally biased region" description="Basic residues" evidence="1">
    <location>
        <begin position="210"/>
        <end position="229"/>
    </location>
</feature>